<comment type="caution">
    <text evidence="2">The sequence shown here is derived from an EMBL/GenBank/DDBJ whole genome shotgun (WGS) entry which is preliminary data.</text>
</comment>
<evidence type="ECO:0008006" key="4">
    <source>
        <dbReference type="Google" id="ProtNLM"/>
    </source>
</evidence>
<keyword evidence="3" id="KW-1185">Reference proteome</keyword>
<dbReference type="PROSITE" id="PS50007">
    <property type="entry name" value="PIPLC_X_DOMAIN"/>
    <property type="match status" value="1"/>
</dbReference>
<keyword evidence="1" id="KW-0732">Signal</keyword>
<dbReference type="AlphaFoldDB" id="A0AB34IPL4"/>
<sequence length="377" mass="40150">MRCLAIFFSACALVRASVGSLAWVKAHDGKEATVPSFSASNPAAWLLTGASDMLKEGSKNKKLLGMKAATDRPLNEHAMIMAHDAATTYLSGGILHPVNNWAKTQQDGGFRGMLDCGARAFDWRSQLDGGELVFHHGKVVVPHSLPSALDEVVEWANANARNASDLVLIHATFCAGTGCDEALSAAFAARNVAYITQCSELQGLTVAEAAARGKLPGGGYVLAVKDCLVSHYQPDVACSGYISETAVNGTFAAAEQQVVESSLPSFYNCHASSSSRDFPLNRMWSYLSDVSKAGPPADGLLYSHQALWQETDASVAVGVALFSSLLDDEKRSTLNSLLEQRVTQKKWDVTRANLIEVNNVCDGGTALLAALRKAQLS</sequence>
<evidence type="ECO:0000313" key="3">
    <source>
        <dbReference type="Proteomes" id="UP001515480"/>
    </source>
</evidence>
<dbReference type="EMBL" id="JBGBPQ010000021">
    <property type="protein sequence ID" value="KAL1503614.1"/>
    <property type="molecule type" value="Genomic_DNA"/>
</dbReference>
<feature type="chain" id="PRO_5044186542" description="Phosphatidylinositol-specific phospholipase C X domain-containing protein" evidence="1">
    <location>
        <begin position="17"/>
        <end position="377"/>
    </location>
</feature>
<dbReference type="GO" id="GO:0006629">
    <property type="term" value="P:lipid metabolic process"/>
    <property type="evidence" value="ECO:0007669"/>
    <property type="project" value="InterPro"/>
</dbReference>
<evidence type="ECO:0000256" key="1">
    <source>
        <dbReference type="SAM" id="SignalP"/>
    </source>
</evidence>
<evidence type="ECO:0000313" key="2">
    <source>
        <dbReference type="EMBL" id="KAL1503614.1"/>
    </source>
</evidence>
<dbReference type="Gene3D" id="3.20.20.190">
    <property type="entry name" value="Phosphatidylinositol (PI) phosphodiesterase"/>
    <property type="match status" value="1"/>
</dbReference>
<protein>
    <recommendedName>
        <fullName evidence="4">Phosphatidylinositol-specific phospholipase C X domain-containing protein</fullName>
    </recommendedName>
</protein>
<name>A0AB34IPL4_PRYPA</name>
<organism evidence="2 3">
    <name type="scientific">Prymnesium parvum</name>
    <name type="common">Toxic golden alga</name>
    <dbReference type="NCBI Taxonomy" id="97485"/>
    <lineage>
        <taxon>Eukaryota</taxon>
        <taxon>Haptista</taxon>
        <taxon>Haptophyta</taxon>
        <taxon>Prymnesiophyceae</taxon>
        <taxon>Prymnesiales</taxon>
        <taxon>Prymnesiaceae</taxon>
        <taxon>Prymnesium</taxon>
    </lineage>
</organism>
<dbReference type="Proteomes" id="UP001515480">
    <property type="component" value="Unassembled WGS sequence"/>
</dbReference>
<dbReference type="GO" id="GO:0008081">
    <property type="term" value="F:phosphoric diester hydrolase activity"/>
    <property type="evidence" value="ECO:0007669"/>
    <property type="project" value="InterPro"/>
</dbReference>
<accession>A0AB34IPL4</accession>
<reference evidence="2 3" key="1">
    <citation type="journal article" date="2024" name="Science">
        <title>Giant polyketide synthase enzymes in the biosynthesis of giant marine polyether toxins.</title>
        <authorList>
            <person name="Fallon T.R."/>
            <person name="Shende V.V."/>
            <person name="Wierzbicki I.H."/>
            <person name="Pendleton A.L."/>
            <person name="Watervoot N.F."/>
            <person name="Auber R.P."/>
            <person name="Gonzalez D.J."/>
            <person name="Wisecaver J.H."/>
            <person name="Moore B.S."/>
        </authorList>
    </citation>
    <scope>NUCLEOTIDE SEQUENCE [LARGE SCALE GENOMIC DNA]</scope>
    <source>
        <strain evidence="2 3">12B1</strain>
    </source>
</reference>
<feature type="signal peptide" evidence="1">
    <location>
        <begin position="1"/>
        <end position="16"/>
    </location>
</feature>
<gene>
    <name evidence="2" type="ORF">AB1Y20_012091</name>
</gene>
<dbReference type="InterPro" id="IPR017946">
    <property type="entry name" value="PLC-like_Pdiesterase_TIM-brl"/>
</dbReference>
<proteinExistence type="predicted"/>
<dbReference type="SUPFAM" id="SSF51695">
    <property type="entry name" value="PLC-like phosphodiesterases"/>
    <property type="match status" value="1"/>
</dbReference>